<evidence type="ECO:0000313" key="2">
    <source>
        <dbReference type="EMBL" id="KAJ6443886.1"/>
    </source>
</evidence>
<proteinExistence type="predicted"/>
<organism evidence="2 3">
    <name type="scientific">Purpureocillium lavendulum</name>
    <dbReference type="NCBI Taxonomy" id="1247861"/>
    <lineage>
        <taxon>Eukaryota</taxon>
        <taxon>Fungi</taxon>
        <taxon>Dikarya</taxon>
        <taxon>Ascomycota</taxon>
        <taxon>Pezizomycotina</taxon>
        <taxon>Sordariomycetes</taxon>
        <taxon>Hypocreomycetidae</taxon>
        <taxon>Hypocreales</taxon>
        <taxon>Ophiocordycipitaceae</taxon>
        <taxon>Purpureocillium</taxon>
    </lineage>
</organism>
<evidence type="ECO:0000256" key="1">
    <source>
        <dbReference type="SAM" id="MobiDB-lite"/>
    </source>
</evidence>
<feature type="region of interest" description="Disordered" evidence="1">
    <location>
        <begin position="105"/>
        <end position="132"/>
    </location>
</feature>
<dbReference type="Proteomes" id="UP001163105">
    <property type="component" value="Unassembled WGS sequence"/>
</dbReference>
<dbReference type="AlphaFoldDB" id="A0AB34FZ23"/>
<gene>
    <name evidence="2" type="ORF">O9K51_02277</name>
</gene>
<name>A0AB34FZ23_9HYPO</name>
<comment type="caution">
    <text evidence="2">The sequence shown here is derived from an EMBL/GenBank/DDBJ whole genome shotgun (WGS) entry which is preliminary data.</text>
</comment>
<keyword evidence="3" id="KW-1185">Reference proteome</keyword>
<sequence length="132" mass="14605">MNINALACLVITQRRVLPSQERQEGSSIGSAFRKGRHWMPTERYRFEATRQSRSGAPPNCQGDVRSLGVGIDNLAQYGNDEVHFCPVEPVRMVEGLQRHRGYGADTATMSHTSTDDSFPPVWSAVGNASQSR</sequence>
<feature type="compositionally biased region" description="Polar residues" evidence="1">
    <location>
        <begin position="107"/>
        <end position="116"/>
    </location>
</feature>
<dbReference type="EMBL" id="JAQHRD010000002">
    <property type="protein sequence ID" value="KAJ6443886.1"/>
    <property type="molecule type" value="Genomic_DNA"/>
</dbReference>
<protein>
    <submittedName>
        <fullName evidence="2">Uncharacterized protein</fullName>
    </submittedName>
</protein>
<reference evidence="2" key="1">
    <citation type="submission" date="2023-01" db="EMBL/GenBank/DDBJ databases">
        <title>The growth and conidiation of Purpureocillium lavendulum are regulated by nitrogen source and histone H3K14 acetylation.</title>
        <authorList>
            <person name="Tang P."/>
            <person name="Han J."/>
            <person name="Zhang C."/>
            <person name="Tang P."/>
            <person name="Qi F."/>
            <person name="Zhang K."/>
            <person name="Liang L."/>
        </authorList>
    </citation>
    <scope>NUCLEOTIDE SEQUENCE</scope>
    <source>
        <strain evidence="2">YMF1.00683</strain>
    </source>
</reference>
<evidence type="ECO:0000313" key="3">
    <source>
        <dbReference type="Proteomes" id="UP001163105"/>
    </source>
</evidence>
<accession>A0AB34FZ23</accession>